<evidence type="ECO:0000256" key="1">
    <source>
        <dbReference type="SAM" id="MobiDB-lite"/>
    </source>
</evidence>
<name>A0A0G0TTG6_9BACT</name>
<keyword evidence="2" id="KW-0472">Membrane</keyword>
<keyword evidence="3" id="KW-0240">DNA-directed RNA polymerase</keyword>
<feature type="transmembrane region" description="Helical" evidence="2">
    <location>
        <begin position="319"/>
        <end position="338"/>
    </location>
</feature>
<keyword evidence="2" id="KW-0812">Transmembrane</keyword>
<evidence type="ECO:0000313" key="4">
    <source>
        <dbReference type="Proteomes" id="UP000034072"/>
    </source>
</evidence>
<feature type="compositionally biased region" description="Basic and acidic residues" evidence="1">
    <location>
        <begin position="124"/>
        <end position="133"/>
    </location>
</feature>
<organism evidence="3 4">
    <name type="scientific">Candidatus Yanofskybacteria bacterium GW2011_GWE2_40_11</name>
    <dbReference type="NCBI Taxonomy" id="1619033"/>
    <lineage>
        <taxon>Bacteria</taxon>
        <taxon>Candidatus Yanofskyibacteriota</taxon>
    </lineage>
</organism>
<keyword evidence="2" id="KW-1133">Transmembrane helix</keyword>
<dbReference type="AlphaFoldDB" id="A0A0G0TTG6"/>
<proteinExistence type="predicted"/>
<feature type="compositionally biased region" description="Acidic residues" evidence="1">
    <location>
        <begin position="160"/>
        <end position="206"/>
    </location>
</feature>
<dbReference type="EMBL" id="LBXZ01000001">
    <property type="protein sequence ID" value="KKR41172.1"/>
    <property type="molecule type" value="Genomic_DNA"/>
</dbReference>
<evidence type="ECO:0000256" key="2">
    <source>
        <dbReference type="SAM" id="Phobius"/>
    </source>
</evidence>
<protein>
    <submittedName>
        <fullName evidence="3">Putative DNA-directed RNA polymerase subunit delta</fullName>
    </submittedName>
</protein>
<feature type="compositionally biased region" description="Acidic residues" evidence="1">
    <location>
        <begin position="134"/>
        <end position="143"/>
    </location>
</feature>
<feature type="region of interest" description="Disordered" evidence="1">
    <location>
        <begin position="148"/>
        <end position="208"/>
    </location>
</feature>
<evidence type="ECO:0000313" key="3">
    <source>
        <dbReference type="EMBL" id="KKR41172.1"/>
    </source>
</evidence>
<dbReference type="Proteomes" id="UP000034072">
    <property type="component" value="Unassembled WGS sequence"/>
</dbReference>
<dbReference type="GO" id="GO:0000428">
    <property type="term" value="C:DNA-directed RNA polymerase complex"/>
    <property type="evidence" value="ECO:0007669"/>
    <property type="project" value="UniProtKB-KW"/>
</dbReference>
<keyword evidence="3" id="KW-0804">Transcription</keyword>
<gene>
    <name evidence="3" type="ORF">UT75_C0001G0076</name>
</gene>
<sequence length="691" mass="76721">MSSTKIINVLKDDKFEEILNLFKQASAKEVIFIVPKKAKAFSRPENFATLSQEANENGKSISLLSSNPEMNEMAKSYKFDILLSPVSGSKKPSAILAVNQVDDSSINDDDPENPEVYHDEDFVSENLGDRGLHEEDEDLDEDLVDVEEDKGVKKGKKLDIEEDALEEDDLEKEVEEEIEEEEDLEELEEEFDDKDLKTDDDEEAEEISFSGSDHDYKVVTAMARKNLDDIISQSDTDIKNLKIKSGSYKPIKLEVRKESDSKKGGNVDEITEVWESEHLWDKRKPESKFSWSGIFRSSNKSAGSYTKHRNPSGKRMSKAIVGIGVFAVGVLLVTIYIVSGAANIKIVPAKDPLKLELKISASDKYSSVDPNSNKIPGQLFNIEKSASKSFPATGEKDVAQKARGKIVVYNDLAVTQQLIATTRFETKEGLVFRTLKSITVPAAKSSSGTMEVEVIADKPGIEYNIAASDFIVSAFKEKNDQEKLKKVYGKSVQPMKGGTSGKAKVVTDQDYQAAKDVLMEELKRVVAEALKSQSANLKIINSANVVIKDTQSTAQVDEAADTFTMTLTGLIKTIGFREEDIDELAVKYVEKGGTSTVQADKLDKSYINIAYDDATSTLTFTTMVRGMQYKKIDADKILVDLLGKKDSQVRDYLQELKADKVIDSAKVSLSPFWVKTVPKDKAKVKMEVVFE</sequence>
<accession>A0A0G0TTG6</accession>
<reference evidence="3 4" key="1">
    <citation type="journal article" date="2015" name="Nature">
        <title>rRNA introns, odd ribosomes, and small enigmatic genomes across a large radiation of phyla.</title>
        <authorList>
            <person name="Brown C.T."/>
            <person name="Hug L.A."/>
            <person name="Thomas B.C."/>
            <person name="Sharon I."/>
            <person name="Castelle C.J."/>
            <person name="Singh A."/>
            <person name="Wilkins M.J."/>
            <person name="Williams K.H."/>
            <person name="Banfield J.F."/>
        </authorList>
    </citation>
    <scope>NUCLEOTIDE SEQUENCE [LARGE SCALE GENOMIC DNA]</scope>
</reference>
<comment type="caution">
    <text evidence="3">The sequence shown here is derived from an EMBL/GenBank/DDBJ whole genome shotgun (WGS) entry which is preliminary data.</text>
</comment>
<feature type="region of interest" description="Disordered" evidence="1">
    <location>
        <begin position="124"/>
        <end position="143"/>
    </location>
</feature>